<dbReference type="AlphaFoldDB" id="F9RMR3"/>
<accession>F9RMR3</accession>
<proteinExistence type="inferred from homology"/>
<gene>
    <name evidence="7" type="ORF">VIS19158_03722</name>
</gene>
<feature type="transmembrane region" description="Helical" evidence="6">
    <location>
        <begin position="68"/>
        <end position="91"/>
    </location>
</feature>
<name>F9RMR3_9VIBR</name>
<evidence type="ECO:0000256" key="2">
    <source>
        <dbReference type="ARBA" id="ARBA00006434"/>
    </source>
</evidence>
<dbReference type="Proteomes" id="UP000004349">
    <property type="component" value="Unassembled WGS sequence"/>
</dbReference>
<organism evidence="7 8">
    <name type="scientific">Vibrio scophthalmi LMG 19158</name>
    <dbReference type="NCBI Taxonomy" id="870967"/>
    <lineage>
        <taxon>Bacteria</taxon>
        <taxon>Pseudomonadati</taxon>
        <taxon>Pseudomonadota</taxon>
        <taxon>Gammaproteobacteria</taxon>
        <taxon>Vibrionales</taxon>
        <taxon>Vibrionaceae</taxon>
        <taxon>Vibrio</taxon>
    </lineage>
</organism>
<dbReference type="GO" id="GO:0016301">
    <property type="term" value="F:kinase activity"/>
    <property type="evidence" value="ECO:0007669"/>
    <property type="project" value="UniProtKB-KW"/>
</dbReference>
<evidence type="ECO:0000313" key="7">
    <source>
        <dbReference type="EMBL" id="EGU38229.1"/>
    </source>
</evidence>
<reference evidence="7 8" key="1">
    <citation type="journal article" date="2012" name="Int. J. Syst. Evol. Microbiol.">
        <title>Vibrio caribbeanicus sp. nov., isolated from the marine sponge Scleritoderma cyanea.</title>
        <authorList>
            <person name="Hoffmann M."/>
            <person name="Monday S.R."/>
            <person name="Allard M.W."/>
            <person name="Strain E.A."/>
            <person name="Whittaker P."/>
            <person name="Naum M."/>
            <person name="McCarthy P.J."/>
            <person name="Lopez J.V."/>
            <person name="Fischer M."/>
            <person name="Brown E.W."/>
        </authorList>
    </citation>
    <scope>NUCLEOTIDE SEQUENCE [LARGE SCALE GENOMIC DNA]</scope>
    <source>
        <strain evidence="7 8">LMG 19158</strain>
    </source>
</reference>
<comment type="caution">
    <text evidence="7">The sequence shown here is derived from an EMBL/GenBank/DDBJ whole genome shotgun (WGS) entry which is preliminary data.</text>
</comment>
<dbReference type="PROSITE" id="PS50283">
    <property type="entry name" value="NA_SOLUT_SYMP_3"/>
    <property type="match status" value="1"/>
</dbReference>
<feature type="transmembrane region" description="Helical" evidence="6">
    <location>
        <begin position="36"/>
        <end position="56"/>
    </location>
</feature>
<dbReference type="EMBL" id="AFWE01000087">
    <property type="protein sequence ID" value="EGU38229.1"/>
    <property type="molecule type" value="Genomic_DNA"/>
</dbReference>
<feature type="transmembrane region" description="Helical" evidence="6">
    <location>
        <begin position="112"/>
        <end position="133"/>
    </location>
</feature>
<comment type="similarity">
    <text evidence="2">Belongs to the sodium:solute symporter (SSF) (TC 2.A.21) family.</text>
</comment>
<comment type="subcellular location">
    <subcellularLocation>
        <location evidence="1">Membrane</location>
        <topology evidence="1">Multi-pass membrane protein</topology>
    </subcellularLocation>
</comment>
<evidence type="ECO:0000256" key="4">
    <source>
        <dbReference type="ARBA" id="ARBA00022989"/>
    </source>
</evidence>
<sequence length="196" mass="22187">MQGWLVIPVSLMYLGLLFLIAWYGDKQNKWLAKWRPWIYSLSIAVYCTSWTFYGTVGQASNNPWSFLPIYLAPILVFTFGWRVLARLILVAKREHITSIADFIAARYGKSQGLAVVITLIAVVGILPYIALQLRGITMGLEVIAPELQSQGQWGIFDVSWFVVIALAVFTMLFGTRHIDNTEHHRGMMMAIAFESV</sequence>
<feature type="transmembrane region" description="Helical" evidence="6">
    <location>
        <begin position="6"/>
        <end position="24"/>
    </location>
</feature>
<feature type="non-terminal residue" evidence="7">
    <location>
        <position position="196"/>
    </location>
</feature>
<feature type="transmembrane region" description="Helical" evidence="6">
    <location>
        <begin position="153"/>
        <end position="175"/>
    </location>
</feature>
<keyword evidence="7" id="KW-0808">Transferase</keyword>
<dbReference type="InterPro" id="IPR038377">
    <property type="entry name" value="Na/Glc_symporter_sf"/>
</dbReference>
<dbReference type="InterPro" id="IPR001734">
    <property type="entry name" value="Na/solute_symporter"/>
</dbReference>
<dbReference type="GO" id="GO:0016020">
    <property type="term" value="C:membrane"/>
    <property type="evidence" value="ECO:0007669"/>
    <property type="project" value="UniProtKB-SubCell"/>
</dbReference>
<keyword evidence="4 6" id="KW-1133">Transmembrane helix</keyword>
<evidence type="ECO:0000256" key="3">
    <source>
        <dbReference type="ARBA" id="ARBA00022692"/>
    </source>
</evidence>
<dbReference type="GO" id="GO:0022857">
    <property type="term" value="F:transmembrane transporter activity"/>
    <property type="evidence" value="ECO:0007669"/>
    <property type="project" value="InterPro"/>
</dbReference>
<evidence type="ECO:0000256" key="5">
    <source>
        <dbReference type="ARBA" id="ARBA00023136"/>
    </source>
</evidence>
<keyword evidence="3 6" id="KW-0812">Transmembrane</keyword>
<keyword evidence="7" id="KW-0418">Kinase</keyword>
<evidence type="ECO:0000313" key="8">
    <source>
        <dbReference type="Proteomes" id="UP000004349"/>
    </source>
</evidence>
<dbReference type="Gene3D" id="1.20.1730.10">
    <property type="entry name" value="Sodium/glucose cotransporter"/>
    <property type="match status" value="1"/>
</dbReference>
<protein>
    <submittedName>
        <fullName evidence="7">Sensor histidine kinase</fullName>
    </submittedName>
</protein>
<keyword evidence="5 6" id="KW-0472">Membrane</keyword>
<dbReference type="eggNOG" id="COG0591">
    <property type="taxonomic scope" value="Bacteria"/>
</dbReference>
<evidence type="ECO:0000256" key="6">
    <source>
        <dbReference type="SAM" id="Phobius"/>
    </source>
</evidence>
<evidence type="ECO:0000256" key="1">
    <source>
        <dbReference type="ARBA" id="ARBA00004141"/>
    </source>
</evidence>